<keyword evidence="7" id="KW-0206">Cytoskeleton</keyword>
<feature type="compositionally biased region" description="Pro residues" evidence="14">
    <location>
        <begin position="234"/>
        <end position="260"/>
    </location>
</feature>
<dbReference type="SUPFAM" id="SSF52047">
    <property type="entry name" value="RNI-like"/>
    <property type="match status" value="1"/>
</dbReference>
<keyword evidence="5" id="KW-0282">Flagellum</keyword>
<dbReference type="Proteomes" id="UP000011518">
    <property type="component" value="Unassembled WGS sequence"/>
</dbReference>
<dbReference type="EMBL" id="KB320679">
    <property type="protein sequence ID" value="ELW65621.1"/>
    <property type="molecule type" value="Genomic_DNA"/>
</dbReference>
<keyword evidence="4" id="KW-0677">Repeat</keyword>
<reference evidence="16" key="2">
    <citation type="journal article" date="2013" name="Nat. Commun.">
        <title>Genome of the Chinese tree shrew.</title>
        <authorList>
            <person name="Fan Y."/>
            <person name="Huang Z.Y."/>
            <person name="Cao C.C."/>
            <person name="Chen C.S."/>
            <person name="Chen Y.X."/>
            <person name="Fan D.D."/>
            <person name="He J."/>
            <person name="Hou H.L."/>
            <person name="Hu L."/>
            <person name="Hu X.T."/>
            <person name="Jiang X.T."/>
            <person name="Lai R."/>
            <person name="Lang Y.S."/>
            <person name="Liang B."/>
            <person name="Liao S.G."/>
            <person name="Mu D."/>
            <person name="Ma Y.Y."/>
            <person name="Niu Y.Y."/>
            <person name="Sun X.Q."/>
            <person name="Xia J.Q."/>
            <person name="Xiao J."/>
            <person name="Xiong Z.Q."/>
            <person name="Xu L."/>
            <person name="Yang L."/>
            <person name="Zhang Y."/>
            <person name="Zhao W."/>
            <person name="Zhao X.D."/>
            <person name="Zheng Y.T."/>
            <person name="Zhou J.M."/>
            <person name="Zhu Y.B."/>
            <person name="Zhang G.J."/>
            <person name="Wang J."/>
            <person name="Yao Y.G."/>
        </authorList>
    </citation>
    <scope>NUCLEOTIDE SEQUENCE [LARGE SCALE GENOMIC DNA]</scope>
</reference>
<dbReference type="AlphaFoldDB" id="L9KS56"/>
<sequence length="553" mass="61259">MPTEFLRGNVVTLPYAPGPLHQGPVSQRSFLSQGHYGPPAYTSSSMDNLNLLSSTSNQEWAFPTAQGSGTGLQPSKPLAAEKSKNPNSGPNIRRMRRIIAEDAEWSLAIVPLLTELCIQHIVKNFQNNPLLKQLLPEHQQKVLEHLSPDLPLTVTANLIDHENYWRRCCTRRWPVCHVAKHGGSWKRMFFERHLENLLKHFIPGTTDPAMILDLLPLCRNYVRRIQVDQFLPPVRLPPPPPPPAPAGSGPPPVRLPPPPRTGEQSDSGSEGDMEEPAMDHYQLGDLVAGLNYLEELDLVYGVKDCGMNFEWNLFLFTYRDCHSLAATIKACHTLKIFRLTRSQLDDDKARILIRSLLDHPVLEELDLSHNLIGDRGARGAAKLLSHSRLRVLNLANNQVRAPGAQSLAHALAHNTHLVSLNLRLNCIEDEGGQALAHALQTNKCLTTLHLGGNELSEPTATLLAQVLAINTTLTSINLSCNHIGLDGGKQLLEGMSDNKTLLEFDLRLSDVAQESEYLIGQALHANREAARQRALNTGHLMLPITANDPEYSV</sequence>
<evidence type="ECO:0000256" key="11">
    <source>
        <dbReference type="ARBA" id="ARBA00066019"/>
    </source>
</evidence>
<dbReference type="InterPro" id="IPR032675">
    <property type="entry name" value="LRR_dom_sf"/>
</dbReference>
<dbReference type="CDD" id="cd00116">
    <property type="entry name" value="LRR_RI"/>
    <property type="match status" value="1"/>
</dbReference>
<comment type="subunit">
    <text evidence="11">Component of the nexin-dynein regulatory complex (N-DRC). Interacts with DRC1. Interacts with FBXL13/DRC6, DRC3 and DRC7.</text>
</comment>
<evidence type="ECO:0000256" key="12">
    <source>
        <dbReference type="ARBA" id="ARBA00070591"/>
    </source>
</evidence>
<dbReference type="InterPro" id="IPR052410">
    <property type="entry name" value="DRC5"/>
</dbReference>
<evidence type="ECO:0000256" key="5">
    <source>
        <dbReference type="ARBA" id="ARBA00022846"/>
    </source>
</evidence>
<comment type="function">
    <text evidence="9">Component of the nexin-dynein regulatory complex (N-DRC) a key regulator of ciliary/flagellar motility which maintains the alignment and integrity of the distal axoneme and regulates microtubule sliding in motile axonemes. May play a role in the assembly of N-DRC. May be required for sperm motility.</text>
</comment>
<keyword evidence="2" id="KW-0963">Cytoplasm</keyword>
<dbReference type="InParanoid" id="L9KS56"/>
<name>L9KS56_TUPCH</name>
<dbReference type="STRING" id="246437.L9KS56"/>
<evidence type="ECO:0000313" key="16">
    <source>
        <dbReference type="Proteomes" id="UP000011518"/>
    </source>
</evidence>
<dbReference type="FunFam" id="3.80.10.10:FF:000321">
    <property type="entry name" value="T-complex-associated testis-expressed protein 1"/>
    <property type="match status" value="1"/>
</dbReference>
<comment type="subcellular location">
    <subcellularLocation>
        <location evidence="1">Cytoplasm</location>
        <location evidence="1">Cytoskeleton</location>
        <location evidence="1">Flagellum axoneme</location>
    </subcellularLocation>
</comment>
<evidence type="ECO:0000256" key="2">
    <source>
        <dbReference type="ARBA" id="ARBA00022490"/>
    </source>
</evidence>
<gene>
    <name evidence="15" type="ORF">TREES_T100007655</name>
</gene>
<keyword evidence="3" id="KW-0433">Leucine-rich repeat</keyword>
<evidence type="ECO:0000256" key="14">
    <source>
        <dbReference type="SAM" id="MobiDB-lite"/>
    </source>
</evidence>
<evidence type="ECO:0000256" key="6">
    <source>
        <dbReference type="ARBA" id="ARBA00023069"/>
    </source>
</evidence>
<dbReference type="SMART" id="SM00368">
    <property type="entry name" value="LRR_RI"/>
    <property type="match status" value="5"/>
</dbReference>
<organism evidence="15 16">
    <name type="scientific">Tupaia chinensis</name>
    <name type="common">Chinese tree shrew</name>
    <name type="synonym">Tupaia belangeri chinensis</name>
    <dbReference type="NCBI Taxonomy" id="246437"/>
    <lineage>
        <taxon>Eukaryota</taxon>
        <taxon>Metazoa</taxon>
        <taxon>Chordata</taxon>
        <taxon>Craniata</taxon>
        <taxon>Vertebrata</taxon>
        <taxon>Euteleostomi</taxon>
        <taxon>Mammalia</taxon>
        <taxon>Eutheria</taxon>
        <taxon>Euarchontoglires</taxon>
        <taxon>Scandentia</taxon>
        <taxon>Tupaiidae</taxon>
        <taxon>Tupaia</taxon>
    </lineage>
</organism>
<feature type="region of interest" description="Disordered" evidence="14">
    <location>
        <begin position="62"/>
        <end position="90"/>
    </location>
</feature>
<keyword evidence="6" id="KW-0969">Cilium</keyword>
<dbReference type="InterPro" id="IPR001611">
    <property type="entry name" value="Leu-rich_rpt"/>
</dbReference>
<evidence type="ECO:0000256" key="9">
    <source>
        <dbReference type="ARBA" id="ARBA00054944"/>
    </source>
</evidence>
<evidence type="ECO:0000256" key="1">
    <source>
        <dbReference type="ARBA" id="ARBA00004611"/>
    </source>
</evidence>
<proteinExistence type="inferred from homology"/>
<evidence type="ECO:0000256" key="8">
    <source>
        <dbReference type="ARBA" id="ARBA00023273"/>
    </source>
</evidence>
<dbReference type="Pfam" id="PF13516">
    <property type="entry name" value="LRR_6"/>
    <property type="match status" value="5"/>
</dbReference>
<feature type="region of interest" description="Disordered" evidence="14">
    <location>
        <begin position="232"/>
        <end position="276"/>
    </location>
</feature>
<accession>L9KS56</accession>
<dbReference type="eggNOG" id="KOG4308">
    <property type="taxonomic scope" value="Eukaryota"/>
</dbReference>
<evidence type="ECO:0000256" key="4">
    <source>
        <dbReference type="ARBA" id="ARBA00022737"/>
    </source>
</evidence>
<evidence type="ECO:0000256" key="3">
    <source>
        <dbReference type="ARBA" id="ARBA00022614"/>
    </source>
</evidence>
<keyword evidence="16" id="KW-1185">Reference proteome</keyword>
<evidence type="ECO:0000256" key="13">
    <source>
        <dbReference type="ARBA" id="ARBA00076139"/>
    </source>
</evidence>
<dbReference type="eggNOG" id="KOG0619">
    <property type="taxonomic scope" value="Eukaryota"/>
</dbReference>
<dbReference type="FunCoup" id="L9KS56">
    <property type="interactions" value="75"/>
</dbReference>
<evidence type="ECO:0000313" key="15">
    <source>
        <dbReference type="EMBL" id="ELW65621.1"/>
    </source>
</evidence>
<comment type="similarity">
    <text evidence="10">Belongs to the DRC5 family.</text>
</comment>
<protein>
    <recommendedName>
        <fullName evidence="12">Dynein regulatory complex subunit 5</fullName>
    </recommendedName>
    <alternativeName>
        <fullName evidence="13">T-complex-associated testis-expressed protein 1</fullName>
    </alternativeName>
</protein>
<dbReference type="Gene3D" id="3.80.10.10">
    <property type="entry name" value="Ribonuclease Inhibitor"/>
    <property type="match status" value="2"/>
</dbReference>
<evidence type="ECO:0000256" key="7">
    <source>
        <dbReference type="ARBA" id="ARBA00023212"/>
    </source>
</evidence>
<dbReference type="FunFam" id="3.80.10.10:FF:000373">
    <property type="entry name" value="T-complex-associated testis-expressed protein 1"/>
    <property type="match status" value="1"/>
</dbReference>
<dbReference type="PANTHER" id="PTHR24107">
    <property type="entry name" value="YNEIN REGULATORY COMPLEX SUBUNIT 5"/>
    <property type="match status" value="1"/>
</dbReference>
<dbReference type="GO" id="GO:0007018">
    <property type="term" value="P:microtubule-based movement"/>
    <property type="evidence" value="ECO:0007669"/>
    <property type="project" value="TreeGrafter"/>
</dbReference>
<reference evidence="16" key="1">
    <citation type="submission" date="2012-07" db="EMBL/GenBank/DDBJ databases">
        <title>Genome of the Chinese tree shrew, a rising model animal genetically related to primates.</title>
        <authorList>
            <person name="Zhang G."/>
            <person name="Fan Y."/>
            <person name="Yao Y."/>
            <person name="Huang Z."/>
        </authorList>
    </citation>
    <scope>NUCLEOTIDE SEQUENCE [LARGE SCALE GENOMIC DNA]</scope>
</reference>
<evidence type="ECO:0000256" key="10">
    <source>
        <dbReference type="ARBA" id="ARBA00061294"/>
    </source>
</evidence>
<dbReference type="PANTHER" id="PTHR24107:SF27">
    <property type="entry name" value="DYNEIN REGULATORY COMPLEX SUBUNIT 5"/>
    <property type="match status" value="1"/>
</dbReference>
<keyword evidence="8" id="KW-0966">Cell projection</keyword>